<dbReference type="PROSITE" id="PS01278">
    <property type="entry name" value="MTTASE_RADICAL"/>
    <property type="match status" value="1"/>
</dbReference>
<feature type="binding site" evidence="8">
    <location>
        <position position="10"/>
    </location>
    <ligand>
        <name>[4Fe-4S] cluster</name>
        <dbReference type="ChEBI" id="CHEBI:49883"/>
        <label>1</label>
    </ligand>
</feature>
<feature type="binding site" evidence="8">
    <location>
        <position position="45"/>
    </location>
    <ligand>
        <name>[4Fe-4S] cluster</name>
        <dbReference type="ChEBI" id="CHEBI:49883"/>
        <label>1</label>
    </ligand>
</feature>
<dbReference type="SFLD" id="SFLDS00029">
    <property type="entry name" value="Radical_SAM"/>
    <property type="match status" value="1"/>
</dbReference>
<evidence type="ECO:0000313" key="13">
    <source>
        <dbReference type="Proteomes" id="UP000063234"/>
    </source>
</evidence>
<dbReference type="SFLD" id="SFLDG01082">
    <property type="entry name" value="B12-binding_domain_containing"/>
    <property type="match status" value="1"/>
</dbReference>
<keyword evidence="6 8" id="KW-0408">Iron</keyword>
<dbReference type="GO" id="GO:0005840">
    <property type="term" value="C:ribosome"/>
    <property type="evidence" value="ECO:0007669"/>
    <property type="project" value="UniProtKB-KW"/>
</dbReference>
<feature type="domain" description="TRAM" evidence="9">
    <location>
        <begin position="358"/>
        <end position="419"/>
    </location>
</feature>
<dbReference type="NCBIfam" id="TIGR00089">
    <property type="entry name" value="MiaB/RimO family radical SAM methylthiotransferase"/>
    <property type="match status" value="1"/>
</dbReference>
<keyword evidence="4 8" id="KW-0949">S-adenosyl-L-methionine</keyword>
<sequence>MKVAIVTLGCPKNEVDSMVMCSQLVESGWDIVEPEEADVVIINTCGFIQDAKEEAIDTILEFLDTGKKVFVAGCLYQRYADELKKELPKVAGWISLGDIRDVASILEGNFSGCLRKAVLPSKEDFQSIAPVSFAYVKISEGCNNRCNYCAIPNIRGSLRSRSVDDVVDEVKFWLDRGAKEIILISQDTTSYGKDLGIKAGLLKLLEEIDKIPGDYWVRVLYMHPAGITRELLEFMAFSSRVVNYVESPFQHVSEKVLKIMGRKGGRDAVERVVQWCQDLGLFLRTTFLVGHPGESEKNFEMLVNFVKDIRPWRFSVFGYSPEEGTASYEMEALEEEVVKERVSVLTELQDRIITENNWDLVGKKLRVLMNVENAGRAFCQAPDIDGMVFVEGCNTEPGQWLEVNISEVVGVDLIGTATDKSSLHQG</sequence>
<dbReference type="InterPro" id="IPR012340">
    <property type="entry name" value="NA-bd_OB-fold"/>
</dbReference>
<dbReference type="RefSeq" id="WP_068549882.1">
    <property type="nucleotide sequence ID" value="NZ_AP013035.1"/>
</dbReference>
<dbReference type="AlphaFoldDB" id="A0A0S3QU95"/>
<feature type="binding site" evidence="8">
    <location>
        <position position="74"/>
    </location>
    <ligand>
        <name>[4Fe-4S] cluster</name>
        <dbReference type="ChEBI" id="CHEBI:49883"/>
        <label>1</label>
    </ligand>
</feature>
<dbReference type="SFLD" id="SFLDG01061">
    <property type="entry name" value="methylthiotransferase"/>
    <property type="match status" value="1"/>
</dbReference>
<dbReference type="SMART" id="SM00729">
    <property type="entry name" value="Elp3"/>
    <property type="match status" value="1"/>
</dbReference>
<protein>
    <recommendedName>
        <fullName evidence="8">Ribosomal protein uS12 methylthiotransferase RimO</fullName>
        <shortName evidence="8">uS12 MTTase</shortName>
        <shortName evidence="8">uS12 methylthiotransferase</shortName>
        <ecNumber evidence="8">2.8.4.4</ecNumber>
    </recommendedName>
    <alternativeName>
        <fullName evidence="8">Ribosomal protein uS12 (aspartate-C(3))-methylthiotransferase</fullName>
    </alternativeName>
    <alternativeName>
        <fullName evidence="8">Ribosome maturation factor RimO</fullName>
    </alternativeName>
</protein>
<dbReference type="InterPro" id="IPR038135">
    <property type="entry name" value="Methylthiotransferase_N_sf"/>
</dbReference>
<keyword evidence="13" id="KW-1185">Reference proteome</keyword>
<feature type="domain" description="MTTase N-terminal" evidence="10">
    <location>
        <begin position="1"/>
        <end position="111"/>
    </location>
</feature>
<organism evidence="12 13">
    <name type="scientific">Thermosulfidibacter takaii (strain DSM 17441 / JCM 13301 / NBRC 103674 / ABI70S6)</name>
    <dbReference type="NCBI Taxonomy" id="1298851"/>
    <lineage>
        <taxon>Bacteria</taxon>
        <taxon>Pseudomonadati</taxon>
        <taxon>Thermosulfidibacterota</taxon>
        <taxon>Thermosulfidibacteria</taxon>
        <taxon>Thermosulfidibacterales</taxon>
        <taxon>Thermosulfidibacteraceae</taxon>
    </lineage>
</organism>
<gene>
    <name evidence="8 12" type="primary">rimO</name>
    <name evidence="12" type="ORF">TST_1096</name>
</gene>
<evidence type="ECO:0000256" key="7">
    <source>
        <dbReference type="ARBA" id="ARBA00023014"/>
    </source>
</evidence>
<dbReference type="GO" id="GO:0035599">
    <property type="term" value="F:aspartic acid methylthiotransferase activity"/>
    <property type="evidence" value="ECO:0007669"/>
    <property type="project" value="TreeGrafter"/>
</dbReference>
<name>A0A0S3QU95_THET7</name>
<evidence type="ECO:0000256" key="2">
    <source>
        <dbReference type="ARBA" id="ARBA00022490"/>
    </source>
</evidence>
<feature type="binding site" evidence="8">
    <location>
        <position position="142"/>
    </location>
    <ligand>
        <name>[4Fe-4S] cluster</name>
        <dbReference type="ChEBI" id="CHEBI:49883"/>
        <label>2</label>
        <note>4Fe-4S-S-AdoMet</note>
    </ligand>
</feature>
<feature type="domain" description="Radical SAM core" evidence="11">
    <location>
        <begin position="128"/>
        <end position="356"/>
    </location>
</feature>
<accession>A0A0S3QU95</accession>
<dbReference type="PATRIC" id="fig|1298851.3.peg.1153"/>
<feature type="binding site" evidence="8">
    <location>
        <position position="149"/>
    </location>
    <ligand>
        <name>[4Fe-4S] cluster</name>
        <dbReference type="ChEBI" id="CHEBI:49883"/>
        <label>2</label>
        <note>4Fe-4S-S-AdoMet</note>
    </ligand>
</feature>
<evidence type="ECO:0000259" key="11">
    <source>
        <dbReference type="PROSITE" id="PS51918"/>
    </source>
</evidence>
<keyword evidence="1 8" id="KW-0004">4Fe-4S</keyword>
<dbReference type="Proteomes" id="UP000063234">
    <property type="component" value="Chromosome"/>
</dbReference>
<comment type="catalytic activity">
    <reaction evidence="8">
        <text>L-aspartate(89)-[ribosomal protein uS12]-hydrogen + (sulfur carrier)-SH + AH2 + 2 S-adenosyl-L-methionine = 3-methylsulfanyl-L-aspartate(89)-[ribosomal protein uS12]-hydrogen + (sulfur carrier)-H + 5'-deoxyadenosine + L-methionine + A + S-adenosyl-L-homocysteine + 2 H(+)</text>
        <dbReference type="Rhea" id="RHEA:37087"/>
        <dbReference type="Rhea" id="RHEA-COMP:10460"/>
        <dbReference type="Rhea" id="RHEA-COMP:10461"/>
        <dbReference type="Rhea" id="RHEA-COMP:14737"/>
        <dbReference type="Rhea" id="RHEA-COMP:14739"/>
        <dbReference type="ChEBI" id="CHEBI:13193"/>
        <dbReference type="ChEBI" id="CHEBI:15378"/>
        <dbReference type="ChEBI" id="CHEBI:17319"/>
        <dbReference type="ChEBI" id="CHEBI:17499"/>
        <dbReference type="ChEBI" id="CHEBI:29917"/>
        <dbReference type="ChEBI" id="CHEBI:29961"/>
        <dbReference type="ChEBI" id="CHEBI:57844"/>
        <dbReference type="ChEBI" id="CHEBI:57856"/>
        <dbReference type="ChEBI" id="CHEBI:59789"/>
        <dbReference type="ChEBI" id="CHEBI:64428"/>
        <dbReference type="ChEBI" id="CHEBI:73599"/>
        <dbReference type="EC" id="2.8.4.4"/>
    </reaction>
</comment>
<dbReference type="InterPro" id="IPR013848">
    <property type="entry name" value="Methylthiotransferase_N"/>
</dbReference>
<dbReference type="PROSITE" id="PS50926">
    <property type="entry name" value="TRAM"/>
    <property type="match status" value="1"/>
</dbReference>
<comment type="function">
    <text evidence="8">Catalyzes the methylthiolation of an aspartic acid residue of ribosomal protein uS12.</text>
</comment>
<evidence type="ECO:0000313" key="12">
    <source>
        <dbReference type="EMBL" id="BAT71890.1"/>
    </source>
</evidence>
<dbReference type="KEGG" id="ttk:TST_1096"/>
<dbReference type="EC" id="2.8.4.4" evidence="8"/>
<dbReference type="OrthoDB" id="9805215at2"/>
<dbReference type="InterPro" id="IPR007197">
    <property type="entry name" value="rSAM"/>
</dbReference>
<comment type="similarity">
    <text evidence="8">Belongs to the methylthiotransferase family. RimO subfamily.</text>
</comment>
<dbReference type="Pfam" id="PF18693">
    <property type="entry name" value="TRAM_2"/>
    <property type="match status" value="1"/>
</dbReference>
<dbReference type="Pfam" id="PF00919">
    <property type="entry name" value="UPF0004"/>
    <property type="match status" value="1"/>
</dbReference>
<keyword evidence="12" id="KW-0689">Ribosomal protein</keyword>
<dbReference type="NCBIfam" id="TIGR01125">
    <property type="entry name" value="30S ribosomal protein S12 methylthiotransferase RimO"/>
    <property type="match status" value="1"/>
</dbReference>
<dbReference type="InterPro" id="IPR005840">
    <property type="entry name" value="Ribosomal_uS12_MeSTrfase_RimO"/>
</dbReference>
<proteinExistence type="inferred from homology"/>
<dbReference type="EMBL" id="AP013035">
    <property type="protein sequence ID" value="BAT71890.1"/>
    <property type="molecule type" value="Genomic_DNA"/>
</dbReference>
<keyword evidence="5 8" id="KW-0479">Metal-binding</keyword>
<dbReference type="PROSITE" id="PS51449">
    <property type="entry name" value="MTTASE_N"/>
    <property type="match status" value="1"/>
</dbReference>
<dbReference type="SUPFAM" id="SSF102114">
    <property type="entry name" value="Radical SAM enzymes"/>
    <property type="match status" value="1"/>
</dbReference>
<evidence type="ECO:0000256" key="4">
    <source>
        <dbReference type="ARBA" id="ARBA00022691"/>
    </source>
</evidence>
<evidence type="ECO:0000256" key="6">
    <source>
        <dbReference type="ARBA" id="ARBA00023004"/>
    </source>
</evidence>
<keyword evidence="7 8" id="KW-0411">Iron-sulfur</keyword>
<dbReference type="GO" id="GO:0046872">
    <property type="term" value="F:metal ion binding"/>
    <property type="evidence" value="ECO:0007669"/>
    <property type="project" value="UniProtKB-KW"/>
</dbReference>
<dbReference type="Gene3D" id="3.80.30.20">
    <property type="entry name" value="tm_1862 like domain"/>
    <property type="match status" value="1"/>
</dbReference>
<dbReference type="GO" id="GO:0051539">
    <property type="term" value="F:4 iron, 4 sulfur cluster binding"/>
    <property type="evidence" value="ECO:0007669"/>
    <property type="project" value="UniProtKB-UniRule"/>
</dbReference>
<evidence type="ECO:0000256" key="3">
    <source>
        <dbReference type="ARBA" id="ARBA00022679"/>
    </source>
</evidence>
<dbReference type="HAMAP" id="MF_01865">
    <property type="entry name" value="MTTase_RimO"/>
    <property type="match status" value="1"/>
</dbReference>
<dbReference type="InterPro" id="IPR020612">
    <property type="entry name" value="Methylthiotransferase_CS"/>
</dbReference>
<dbReference type="PROSITE" id="PS51918">
    <property type="entry name" value="RADICAL_SAM"/>
    <property type="match status" value="1"/>
</dbReference>
<evidence type="ECO:0000256" key="1">
    <source>
        <dbReference type="ARBA" id="ARBA00022485"/>
    </source>
</evidence>
<evidence type="ECO:0000259" key="10">
    <source>
        <dbReference type="PROSITE" id="PS51449"/>
    </source>
</evidence>
<dbReference type="GO" id="GO:0005829">
    <property type="term" value="C:cytosol"/>
    <property type="evidence" value="ECO:0007669"/>
    <property type="project" value="TreeGrafter"/>
</dbReference>
<dbReference type="Pfam" id="PF04055">
    <property type="entry name" value="Radical_SAM"/>
    <property type="match status" value="1"/>
</dbReference>
<dbReference type="STRING" id="1298851.TST_1096"/>
<feature type="binding site" evidence="8">
    <location>
        <position position="146"/>
    </location>
    <ligand>
        <name>[4Fe-4S] cluster</name>
        <dbReference type="ChEBI" id="CHEBI:49883"/>
        <label>2</label>
        <note>4Fe-4S-S-AdoMet</note>
    </ligand>
</feature>
<evidence type="ECO:0000256" key="8">
    <source>
        <dbReference type="HAMAP-Rule" id="MF_01865"/>
    </source>
</evidence>
<dbReference type="InterPro" id="IPR002792">
    <property type="entry name" value="TRAM_dom"/>
</dbReference>
<comment type="cofactor">
    <cofactor evidence="8">
        <name>[4Fe-4S] cluster</name>
        <dbReference type="ChEBI" id="CHEBI:49883"/>
    </cofactor>
    <text evidence="8">Binds 2 [4Fe-4S] clusters. One cluster is coordinated with 3 cysteines and an exchangeable S-adenosyl-L-methionine.</text>
</comment>
<dbReference type="CDD" id="cd01335">
    <property type="entry name" value="Radical_SAM"/>
    <property type="match status" value="1"/>
</dbReference>
<keyword evidence="12" id="KW-0687">Ribonucleoprotein</keyword>
<dbReference type="Gene3D" id="2.40.50.140">
    <property type="entry name" value="Nucleic acid-binding proteins"/>
    <property type="match status" value="1"/>
</dbReference>
<comment type="subcellular location">
    <subcellularLocation>
        <location evidence="8">Cytoplasm</location>
    </subcellularLocation>
</comment>
<dbReference type="InterPro" id="IPR058240">
    <property type="entry name" value="rSAM_sf"/>
</dbReference>
<dbReference type="InterPro" id="IPR005839">
    <property type="entry name" value="Methylthiotransferase"/>
</dbReference>
<dbReference type="PANTHER" id="PTHR43837:SF1">
    <property type="entry name" value="RIBOSOMAL PROTEIN US12 METHYLTHIOTRANSFERASE RIMO"/>
    <property type="match status" value="1"/>
</dbReference>
<dbReference type="GO" id="GO:0006400">
    <property type="term" value="P:tRNA modification"/>
    <property type="evidence" value="ECO:0007669"/>
    <property type="project" value="InterPro"/>
</dbReference>
<dbReference type="PANTHER" id="PTHR43837">
    <property type="entry name" value="RIBOSOMAL PROTEIN S12 METHYLTHIOTRANSFERASE RIMO"/>
    <property type="match status" value="1"/>
</dbReference>
<dbReference type="Gene3D" id="3.40.50.12160">
    <property type="entry name" value="Methylthiotransferase, N-terminal domain"/>
    <property type="match status" value="1"/>
</dbReference>
<dbReference type="InterPro" id="IPR006638">
    <property type="entry name" value="Elp3/MiaA/NifB-like_rSAM"/>
</dbReference>
<evidence type="ECO:0000256" key="5">
    <source>
        <dbReference type="ARBA" id="ARBA00022723"/>
    </source>
</evidence>
<reference evidence="13" key="1">
    <citation type="journal article" date="2018" name="Science">
        <title>A primordial and reversible TCA cycle in a facultatively chemolithoautotrophic thermophile.</title>
        <authorList>
            <person name="Nunoura T."/>
            <person name="Chikaraishi Y."/>
            <person name="Izaki R."/>
            <person name="Suwa T."/>
            <person name="Sato T."/>
            <person name="Harada T."/>
            <person name="Mori K."/>
            <person name="Kato Y."/>
            <person name="Miyazaki M."/>
            <person name="Shimamura S."/>
            <person name="Yanagawa K."/>
            <person name="Shuto A."/>
            <person name="Ohkouchi N."/>
            <person name="Fujita N."/>
            <person name="Takaki Y."/>
            <person name="Atomi H."/>
            <person name="Takai K."/>
        </authorList>
    </citation>
    <scope>NUCLEOTIDE SEQUENCE [LARGE SCALE GENOMIC DNA]</scope>
    <source>
        <strain evidence="13">DSM 17441 / JCM 13301 / NBRC 103674 / ABI70S6</strain>
    </source>
</reference>
<keyword evidence="3 8" id="KW-0808">Transferase</keyword>
<dbReference type="InterPro" id="IPR023404">
    <property type="entry name" value="rSAM_horseshoe"/>
</dbReference>
<keyword evidence="2 8" id="KW-0963">Cytoplasm</keyword>
<dbReference type="GO" id="GO:0103039">
    <property type="term" value="F:protein methylthiotransferase activity"/>
    <property type="evidence" value="ECO:0007669"/>
    <property type="project" value="UniProtKB-EC"/>
</dbReference>
<evidence type="ECO:0000259" key="9">
    <source>
        <dbReference type="PROSITE" id="PS50926"/>
    </source>
</evidence>